<reference evidence="1" key="1">
    <citation type="submission" date="2021-02" db="EMBL/GenBank/DDBJ databases">
        <authorList>
            <person name="Bekaert M."/>
        </authorList>
    </citation>
    <scope>NUCLEOTIDE SEQUENCE</scope>
    <source>
        <strain evidence="1">IoA-00</strain>
    </source>
</reference>
<keyword evidence="2" id="KW-1185">Reference proteome</keyword>
<gene>
    <name evidence="1" type="ORF">LSAA_7435</name>
</gene>
<dbReference type="AlphaFoldDB" id="A0A7R8H6C6"/>
<proteinExistence type="predicted"/>
<accession>A0A7R8H6C6</accession>
<name>A0A7R8H6C6_LEPSM</name>
<protein>
    <submittedName>
        <fullName evidence="1">(salmon louse) hypothetical protein</fullName>
    </submittedName>
</protein>
<sequence length="283" mass="32841">MVQLLKEKGHNVEPGRRTCIIHYKPITPSIEMYVTTLETEDDFDFAICGTPRKKVNLSLEAAGVFPIHLHAIPQHARLLAANVKLSKVMDKFYTKFDRDSIHKAAGLDRLHNKIKEKLTTASYPEKFRVSKYLIRKAKDLKPKKIIPAMPNPKREFHYSKWQTTDPATLATLVTTYDEYKQLLIEFIYDRCGQYHKSRKEILDRTEIQRFHWSKIYCTLHPIVIYVLDDEGNLKYDSLCFVSNDNTYDTAFVYEAQTINEGMLTISTATLIFIIIPVAKNDLH</sequence>
<evidence type="ECO:0000313" key="2">
    <source>
        <dbReference type="Proteomes" id="UP000675881"/>
    </source>
</evidence>
<organism evidence="1 2">
    <name type="scientific">Lepeophtheirus salmonis</name>
    <name type="common">Salmon louse</name>
    <name type="synonym">Caligus salmonis</name>
    <dbReference type="NCBI Taxonomy" id="72036"/>
    <lineage>
        <taxon>Eukaryota</taxon>
        <taxon>Metazoa</taxon>
        <taxon>Ecdysozoa</taxon>
        <taxon>Arthropoda</taxon>
        <taxon>Crustacea</taxon>
        <taxon>Multicrustacea</taxon>
        <taxon>Hexanauplia</taxon>
        <taxon>Copepoda</taxon>
        <taxon>Siphonostomatoida</taxon>
        <taxon>Caligidae</taxon>
        <taxon>Lepeophtheirus</taxon>
    </lineage>
</organism>
<dbReference type="Proteomes" id="UP000675881">
    <property type="component" value="Chromosome 3"/>
</dbReference>
<evidence type="ECO:0000313" key="1">
    <source>
        <dbReference type="EMBL" id="CAF2897044.1"/>
    </source>
</evidence>
<dbReference type="EMBL" id="HG994582">
    <property type="protein sequence ID" value="CAF2897044.1"/>
    <property type="molecule type" value="Genomic_DNA"/>
</dbReference>